<dbReference type="OrthoDB" id="415532at2759"/>
<accession>A0A9P3LBG3</accession>
<sequence length="599" mass="66551">MTTAPEALETTKLSRGYLHPFWNGGSGRYLYGVGELPRTLTELAMCQLSATIRRTDGWWTKLNDPAWRCHWNNAARNTVFNVRTSTGLTGTFLSQKHIEYVLDELEGYRALRDADANCEVSCFDRIWETSAAHDPDSLHSLQQELNVLRTTPPAGTHCRNIVNPYLYPLVYGRTLVRDRAGHLVPAPRPPFAQFNYTISDAFACLPTPFAVSAAGPLRVRARAYINGVPPWQHALVRGLEGALARGVPLLERVLTDLHRANLLPHRIPGTCRYTTWDEPLTPEHSDDEDGWATYQRELRAWALSRPIQYPDVSEEGYPGGLEERRVRVSLRGRTVKVIVKVSDIHIHPNHPTFDGTPWHAEGMRNERIVASTVQCLSMSNVTPISLAFRMPVRAPVGCAADDEGATIRTWGLRMHAPSHQFLGTAALHAGHAVAWPNIYQHRYTDVRLEDATRPGMLTLLHLHLVDPELPGTHDTHDNKHDSSQHDSSQHDSPPHDCKNDAYAGACGCGCGGGGAADEVPATDRVPPQDAAWVRAALEAGVDARVPSEILERIMAFAQDALLGAAEAGACAHAMREERVRFWKEHNQLWFSLPFAGFEN</sequence>
<comment type="caution">
    <text evidence="3">The sequence shown here is derived from an EMBL/GenBank/DDBJ whole genome shotgun (WGS) entry which is preliminary data.</text>
</comment>
<dbReference type="InterPro" id="IPR049192">
    <property type="entry name" value="DUF4246_C"/>
</dbReference>
<organism evidence="3 4">
    <name type="scientific">Phanerochaete sordida</name>
    <dbReference type="NCBI Taxonomy" id="48140"/>
    <lineage>
        <taxon>Eukaryota</taxon>
        <taxon>Fungi</taxon>
        <taxon>Dikarya</taxon>
        <taxon>Basidiomycota</taxon>
        <taxon>Agaricomycotina</taxon>
        <taxon>Agaricomycetes</taxon>
        <taxon>Polyporales</taxon>
        <taxon>Phanerochaetaceae</taxon>
        <taxon>Phanerochaete</taxon>
    </lineage>
</organism>
<evidence type="ECO:0000313" key="3">
    <source>
        <dbReference type="EMBL" id="GJE89456.1"/>
    </source>
</evidence>
<dbReference type="EMBL" id="BPQB01000013">
    <property type="protein sequence ID" value="GJE89456.1"/>
    <property type="molecule type" value="Genomic_DNA"/>
</dbReference>
<protein>
    <recommendedName>
        <fullName evidence="2">DUF4246 domain-containing protein</fullName>
    </recommendedName>
</protein>
<feature type="domain" description="DUF4246" evidence="2">
    <location>
        <begin position="96"/>
        <end position="469"/>
    </location>
</feature>
<evidence type="ECO:0000256" key="1">
    <source>
        <dbReference type="SAM" id="MobiDB-lite"/>
    </source>
</evidence>
<gene>
    <name evidence="3" type="ORF">PsYK624_055570</name>
</gene>
<dbReference type="Pfam" id="PF14033">
    <property type="entry name" value="DUF4246"/>
    <property type="match status" value="1"/>
</dbReference>
<dbReference type="AlphaFoldDB" id="A0A9P3LBG3"/>
<dbReference type="PANTHER" id="PTHR33119:SF1">
    <property type="entry name" value="FE2OG DIOXYGENASE DOMAIN-CONTAINING PROTEIN"/>
    <property type="match status" value="1"/>
</dbReference>
<dbReference type="Proteomes" id="UP000703269">
    <property type="component" value="Unassembled WGS sequence"/>
</dbReference>
<proteinExistence type="predicted"/>
<evidence type="ECO:0000313" key="4">
    <source>
        <dbReference type="Proteomes" id="UP000703269"/>
    </source>
</evidence>
<keyword evidence="4" id="KW-1185">Reference proteome</keyword>
<name>A0A9P3LBG3_9APHY</name>
<reference evidence="3 4" key="1">
    <citation type="submission" date="2021-08" db="EMBL/GenBank/DDBJ databases">
        <title>Draft Genome Sequence of Phanerochaete sordida strain YK-624.</title>
        <authorList>
            <person name="Mori T."/>
            <person name="Dohra H."/>
            <person name="Suzuki T."/>
            <person name="Kawagishi H."/>
            <person name="Hirai H."/>
        </authorList>
    </citation>
    <scope>NUCLEOTIDE SEQUENCE [LARGE SCALE GENOMIC DNA]</scope>
    <source>
        <strain evidence="3 4">YK-624</strain>
    </source>
</reference>
<dbReference type="InterPro" id="IPR025340">
    <property type="entry name" value="DUF4246"/>
</dbReference>
<evidence type="ECO:0000259" key="2">
    <source>
        <dbReference type="Pfam" id="PF14033"/>
    </source>
</evidence>
<feature type="region of interest" description="Disordered" evidence="1">
    <location>
        <begin position="469"/>
        <end position="496"/>
    </location>
</feature>
<dbReference type="PANTHER" id="PTHR33119">
    <property type="entry name" value="IFI3P"/>
    <property type="match status" value="1"/>
</dbReference>